<evidence type="ECO:0000313" key="3">
    <source>
        <dbReference type="Proteomes" id="UP000246991"/>
    </source>
</evidence>
<accession>A0A317SG41</accession>
<reference evidence="2 3" key="1">
    <citation type="submission" date="2018-03" db="EMBL/GenBank/DDBJ databases">
        <title>Genomes of Pezizomycetes fungi and the evolution of truffles.</title>
        <authorList>
            <person name="Murat C."/>
            <person name="Payen T."/>
            <person name="Noel B."/>
            <person name="Kuo A."/>
            <person name="Martin F.M."/>
        </authorList>
    </citation>
    <scope>NUCLEOTIDE SEQUENCE [LARGE SCALE GENOMIC DNA]</scope>
    <source>
        <strain evidence="2">091103-1</strain>
    </source>
</reference>
<organism evidence="2 3">
    <name type="scientific">Tuber magnatum</name>
    <name type="common">white Piedmont truffle</name>
    <dbReference type="NCBI Taxonomy" id="42249"/>
    <lineage>
        <taxon>Eukaryota</taxon>
        <taxon>Fungi</taxon>
        <taxon>Dikarya</taxon>
        <taxon>Ascomycota</taxon>
        <taxon>Pezizomycotina</taxon>
        <taxon>Pezizomycetes</taxon>
        <taxon>Pezizales</taxon>
        <taxon>Tuberaceae</taxon>
        <taxon>Tuber</taxon>
    </lineage>
</organism>
<dbReference type="AlphaFoldDB" id="A0A317SG41"/>
<protein>
    <submittedName>
        <fullName evidence="2">Uncharacterized protein</fullName>
    </submittedName>
</protein>
<name>A0A317SG41_9PEZI</name>
<gene>
    <name evidence="2" type="ORF">C7212DRAFT_349090</name>
</gene>
<evidence type="ECO:0000256" key="1">
    <source>
        <dbReference type="SAM" id="MobiDB-lite"/>
    </source>
</evidence>
<comment type="caution">
    <text evidence="2">The sequence shown here is derived from an EMBL/GenBank/DDBJ whole genome shotgun (WGS) entry which is preliminary data.</text>
</comment>
<sequence>MPDSQSSSGATARQAPDISSLFPASDQMPKPLSKFPRATWVMYSIYLTRWHQKNDNFNNLVDSHKFLYELIYVENQDGCPDGVLESLIKTVSDAKEVLLADLGKLEESFQATCDGYAAWNELRRLLACFPTARLIALNSSVIEFYNAHELIPCMPDRYALTRGRITANRLLPLRSGQQPCTKETRNLTPSPPPMDSTTSSLTVNEDEFHDQVLELLAMMVPDTEVTSMVDLGKLGENFEAPCNGSGAGDSTNFRN</sequence>
<dbReference type="EMBL" id="PYWC01000081">
    <property type="protein sequence ID" value="PWW73375.1"/>
    <property type="molecule type" value="Genomic_DNA"/>
</dbReference>
<evidence type="ECO:0000313" key="2">
    <source>
        <dbReference type="EMBL" id="PWW73375.1"/>
    </source>
</evidence>
<dbReference type="Proteomes" id="UP000246991">
    <property type="component" value="Unassembled WGS sequence"/>
</dbReference>
<feature type="region of interest" description="Disordered" evidence="1">
    <location>
        <begin position="177"/>
        <end position="200"/>
    </location>
</feature>
<keyword evidence="3" id="KW-1185">Reference proteome</keyword>
<proteinExistence type="predicted"/>